<keyword evidence="1" id="KW-1133">Transmembrane helix</keyword>
<sequence>MKRFFVYAIQGLILIGPAFYFGLVDKTTAMGLALAASFLAVAFMNFDQIRSLSAGTIKLEKYEKVIEEAGVTIENLRKVTAPLSAYVLTTIGTNNNFDYKMTISFIDRLSQANEDINDDIVQKLLEGKITIIYNKFKKAFIDAGDSIAYHEMIQPVIRRQFGKVMPTPQEIEIFLSTDIYSEPDSTQPEIIKRSVETFKMKAKPILNDYKSFYLKNVEECKRDY</sequence>
<organism evidence="2 3">
    <name type="scientific">Listeria booriae</name>
    <dbReference type="NCBI Taxonomy" id="1552123"/>
    <lineage>
        <taxon>Bacteria</taxon>
        <taxon>Bacillati</taxon>
        <taxon>Bacillota</taxon>
        <taxon>Bacilli</taxon>
        <taxon>Bacillales</taxon>
        <taxon>Listeriaceae</taxon>
        <taxon>Listeria</taxon>
    </lineage>
</organism>
<comment type="caution">
    <text evidence="2">The sequence shown here is derived from an EMBL/GenBank/DDBJ whole genome shotgun (WGS) entry which is preliminary data.</text>
</comment>
<accession>A0A841Y7X6</accession>
<dbReference type="RefSeq" id="WP_185377053.1">
    <property type="nucleotide sequence ID" value="NZ_JAARPL010000006.1"/>
</dbReference>
<dbReference type="EMBL" id="JAARPL010000006">
    <property type="protein sequence ID" value="MBC1372614.1"/>
    <property type="molecule type" value="Genomic_DNA"/>
</dbReference>
<protein>
    <submittedName>
        <fullName evidence="2">Uncharacterized protein</fullName>
    </submittedName>
</protein>
<name>A0A841Y7X6_9LIST</name>
<keyword evidence="1" id="KW-0812">Transmembrane</keyword>
<evidence type="ECO:0000313" key="2">
    <source>
        <dbReference type="EMBL" id="MBC1372614.1"/>
    </source>
</evidence>
<dbReference type="AlphaFoldDB" id="A0A841Y7X6"/>
<feature type="transmembrane region" description="Helical" evidence="1">
    <location>
        <begin position="29"/>
        <end position="46"/>
    </location>
</feature>
<gene>
    <name evidence="2" type="ORF">HB847_09540</name>
</gene>
<reference evidence="2 3" key="1">
    <citation type="submission" date="2020-03" db="EMBL/GenBank/DDBJ databases">
        <title>Soil Listeria distribution.</title>
        <authorList>
            <person name="Liao J."/>
            <person name="Wiedmann M."/>
        </authorList>
    </citation>
    <scope>NUCLEOTIDE SEQUENCE [LARGE SCALE GENOMIC DNA]</scope>
    <source>
        <strain evidence="2 3">FSL L7-1681</strain>
    </source>
</reference>
<keyword evidence="1" id="KW-0472">Membrane</keyword>
<feature type="transmembrane region" description="Helical" evidence="1">
    <location>
        <begin position="5"/>
        <end position="23"/>
    </location>
</feature>
<evidence type="ECO:0000313" key="3">
    <source>
        <dbReference type="Proteomes" id="UP000591929"/>
    </source>
</evidence>
<evidence type="ECO:0000256" key="1">
    <source>
        <dbReference type="SAM" id="Phobius"/>
    </source>
</evidence>
<dbReference type="Proteomes" id="UP000591929">
    <property type="component" value="Unassembled WGS sequence"/>
</dbReference>
<proteinExistence type="predicted"/>